<name>A0A9E2W797_9BACT</name>
<proteinExistence type="predicted"/>
<dbReference type="Proteomes" id="UP000812270">
    <property type="component" value="Unassembled WGS sequence"/>
</dbReference>
<evidence type="ECO:0000313" key="2">
    <source>
        <dbReference type="Proteomes" id="UP000812270"/>
    </source>
</evidence>
<dbReference type="AlphaFoldDB" id="A0A9E2W797"/>
<dbReference type="EMBL" id="JAHSPG010000001">
    <property type="protein sequence ID" value="MBV4355862.1"/>
    <property type="molecule type" value="Genomic_DNA"/>
</dbReference>
<organism evidence="1 2">
    <name type="scientific">Pinibacter aurantiacus</name>
    <dbReference type="NCBI Taxonomy" id="2851599"/>
    <lineage>
        <taxon>Bacteria</taxon>
        <taxon>Pseudomonadati</taxon>
        <taxon>Bacteroidota</taxon>
        <taxon>Chitinophagia</taxon>
        <taxon>Chitinophagales</taxon>
        <taxon>Chitinophagaceae</taxon>
        <taxon>Pinibacter</taxon>
    </lineage>
</organism>
<protein>
    <submittedName>
        <fullName evidence="1">Uncharacterized protein</fullName>
    </submittedName>
</protein>
<accession>A0A9E2W797</accession>
<sequence>MNNFFKHHIPNLEVEPNEHPLLPLHEHEHNTSEGSEFLDDAIRMHDQPLTGNVDAIAADAGENLF</sequence>
<keyword evidence="2" id="KW-1185">Reference proteome</keyword>
<gene>
    <name evidence="1" type="ORF">KTO63_01800</name>
</gene>
<comment type="caution">
    <text evidence="1">The sequence shown here is derived from an EMBL/GenBank/DDBJ whole genome shotgun (WGS) entry which is preliminary data.</text>
</comment>
<dbReference type="RefSeq" id="WP_217789408.1">
    <property type="nucleotide sequence ID" value="NZ_JAHSPG010000001.1"/>
</dbReference>
<evidence type="ECO:0000313" key="1">
    <source>
        <dbReference type="EMBL" id="MBV4355862.1"/>
    </source>
</evidence>
<reference evidence="1" key="1">
    <citation type="submission" date="2021-06" db="EMBL/GenBank/DDBJ databases">
        <authorList>
            <person name="Huq M.A."/>
        </authorList>
    </citation>
    <scope>NUCLEOTIDE SEQUENCE</scope>
    <source>
        <strain evidence="1">MAH-26</strain>
    </source>
</reference>